<feature type="domain" description="SAM" evidence="17">
    <location>
        <begin position="420"/>
        <end position="479"/>
    </location>
</feature>
<evidence type="ECO:0000256" key="15">
    <source>
        <dbReference type="ARBA" id="ARBA00048150"/>
    </source>
</evidence>
<dbReference type="InterPro" id="IPR004209">
    <property type="entry name" value="FTR_bsu"/>
</dbReference>
<keyword evidence="19" id="KW-1185">Reference proteome</keyword>
<comment type="catalytic activity">
    <reaction evidence="15">
        <text>[thioredoxin]-disulfide + 2 reduced [2Fe-2S]-[ferredoxin] + 2 H(+) = [thioredoxin]-dithiol + 2 oxidized [2Fe-2S]-[ferredoxin]</text>
        <dbReference type="Rhea" id="RHEA:42336"/>
        <dbReference type="Rhea" id="RHEA-COMP:10000"/>
        <dbReference type="Rhea" id="RHEA-COMP:10001"/>
        <dbReference type="Rhea" id="RHEA-COMP:10698"/>
        <dbReference type="Rhea" id="RHEA-COMP:10700"/>
        <dbReference type="ChEBI" id="CHEBI:15378"/>
        <dbReference type="ChEBI" id="CHEBI:29950"/>
        <dbReference type="ChEBI" id="CHEBI:33737"/>
        <dbReference type="ChEBI" id="CHEBI:33738"/>
        <dbReference type="ChEBI" id="CHEBI:50058"/>
        <dbReference type="EC" id="1.8.7.2"/>
    </reaction>
</comment>
<comment type="similarity">
    <text evidence="3">Belongs to the ferredoxin thioredoxin reductase beta subunit family.</text>
</comment>
<organism evidence="18 19">
    <name type="scientific">Cucurbita argyrosperma subsp. sororia</name>
    <dbReference type="NCBI Taxonomy" id="37648"/>
    <lineage>
        <taxon>Eukaryota</taxon>
        <taxon>Viridiplantae</taxon>
        <taxon>Streptophyta</taxon>
        <taxon>Embryophyta</taxon>
        <taxon>Tracheophyta</taxon>
        <taxon>Spermatophyta</taxon>
        <taxon>Magnoliopsida</taxon>
        <taxon>eudicotyledons</taxon>
        <taxon>Gunneridae</taxon>
        <taxon>Pentapetalae</taxon>
        <taxon>rosids</taxon>
        <taxon>fabids</taxon>
        <taxon>Cucurbitales</taxon>
        <taxon>Cucurbitaceae</taxon>
        <taxon>Cucurbiteae</taxon>
        <taxon>Cucurbita</taxon>
    </lineage>
</organism>
<dbReference type="GO" id="GO:0103012">
    <property type="term" value="F:ferredoxin-thioredoxin reductase activity"/>
    <property type="evidence" value="ECO:0007669"/>
    <property type="project" value="UniProtKB-EC"/>
</dbReference>
<keyword evidence="8" id="KW-0560">Oxidoreductase</keyword>
<dbReference type="Pfam" id="PF00536">
    <property type="entry name" value="SAM_1"/>
    <property type="match status" value="1"/>
</dbReference>
<evidence type="ECO:0000256" key="10">
    <source>
        <dbReference type="ARBA" id="ARBA00023014"/>
    </source>
</evidence>
<proteinExistence type="inferred from homology"/>
<evidence type="ECO:0000313" key="19">
    <source>
        <dbReference type="Proteomes" id="UP000685013"/>
    </source>
</evidence>
<dbReference type="FunFam" id="1.10.150.50:FF:000077">
    <property type="entry name" value="DDHD domain-containing 2"/>
    <property type="match status" value="1"/>
</dbReference>
<evidence type="ECO:0000256" key="14">
    <source>
        <dbReference type="ARBA" id="ARBA00030295"/>
    </source>
</evidence>
<feature type="region of interest" description="Disordered" evidence="16">
    <location>
        <begin position="16"/>
        <end position="35"/>
    </location>
</feature>
<gene>
    <name evidence="18" type="primary">FTRC</name>
    <name evidence="18" type="ORF">SDJN03_07690</name>
</gene>
<evidence type="ECO:0000256" key="16">
    <source>
        <dbReference type="SAM" id="MobiDB-lite"/>
    </source>
</evidence>
<reference evidence="18 19" key="1">
    <citation type="journal article" date="2021" name="Hortic Res">
        <title>The domestication of Cucurbita argyrosperma as revealed by the genome of its wild relative.</title>
        <authorList>
            <person name="Barrera-Redondo J."/>
            <person name="Sanchez-de la Vega G."/>
            <person name="Aguirre-Liguori J.A."/>
            <person name="Castellanos-Morales G."/>
            <person name="Gutierrez-Guerrero Y.T."/>
            <person name="Aguirre-Dugua X."/>
            <person name="Aguirre-Planter E."/>
            <person name="Tenaillon M.I."/>
            <person name="Lira-Saade R."/>
            <person name="Eguiarte L.E."/>
        </authorList>
    </citation>
    <scope>NUCLEOTIDE SEQUENCE [LARGE SCALE GENOMIC DNA]</scope>
    <source>
        <strain evidence="18">JBR-2021</strain>
    </source>
</reference>
<evidence type="ECO:0000256" key="1">
    <source>
        <dbReference type="ARBA" id="ARBA00001966"/>
    </source>
</evidence>
<feature type="region of interest" description="Disordered" evidence="16">
    <location>
        <begin position="208"/>
        <end position="237"/>
    </location>
</feature>
<evidence type="ECO:0000259" key="17">
    <source>
        <dbReference type="PROSITE" id="PS50105"/>
    </source>
</evidence>
<comment type="cofactor">
    <cofactor evidence="1">
        <name>[4Fe-4S] cluster</name>
        <dbReference type="ChEBI" id="CHEBI:49883"/>
    </cofactor>
</comment>
<dbReference type="InterPro" id="IPR001660">
    <property type="entry name" value="SAM"/>
</dbReference>
<comment type="subunit">
    <text evidence="13">Heterodimer of subunit A (variable subunit) and subunit B (catalytic subunit). Heterodimeric FTR forms a complex with ferredoxin and thioredoxin.</text>
</comment>
<dbReference type="SMART" id="SM00454">
    <property type="entry name" value="SAM"/>
    <property type="match status" value="1"/>
</dbReference>
<sequence>MILQASSFNIAVPLSGSSTGRSRHSHVVRAQGEPSDKSVEIMRKFSEQYARKSGTYFCVDKGVTAVVIKGLADHKDTLGAPLCPCRHYDDKAAEVAQGFWNCPCVPMRERKECHCMLFLTPENDFAGNDQVITMEDIKATTANMLIPQTFSEVYCARFSEMSRPQVTITLGRSGQVIKRGGIASDFAQSNIDSGSEPRRKRYLERSADNAEDLFSSTNKRQRGDGFPWSSNGERKDAYRVGQNDLRLKLMRKNQSKKFGSGEEHRRMSLHHQLSKNSLASTSGDVLHGGHEFRGSNLIRRPHAGESADDLYLEQSQRKSAVSYVDRLRVRSPDGIMKRSMGLSPPRYNDEFRRTSFMMEADRSRGEWFFENSVADSYRSVDSAPGKMKAALPVSGKGVKDIPPISGSMQRSSTMGEGSLSVAGLLNSLGLGKYSIHFQAEEVDMTALRQMGDKDLKELGIPMGPRKKILLALLPRSKQRPPPPFSIGRA</sequence>
<dbReference type="Pfam" id="PF02943">
    <property type="entry name" value="FeThRed_B"/>
    <property type="match status" value="1"/>
</dbReference>
<evidence type="ECO:0000256" key="9">
    <source>
        <dbReference type="ARBA" id="ARBA00023004"/>
    </source>
</evidence>
<protein>
    <recommendedName>
        <fullName evidence="5">Ferredoxin-thioredoxin reductase catalytic chain, chloroplastic</fullName>
        <ecNumber evidence="4">1.8.7.2</ecNumber>
    </recommendedName>
    <alternativeName>
        <fullName evidence="14">Ferredoxin-thioredoxin reductase subunit B</fullName>
    </alternativeName>
</protein>
<evidence type="ECO:0000256" key="6">
    <source>
        <dbReference type="ARBA" id="ARBA00022485"/>
    </source>
</evidence>
<evidence type="ECO:0000313" key="18">
    <source>
        <dbReference type="EMBL" id="KAG6602457.1"/>
    </source>
</evidence>
<keyword evidence="10" id="KW-0411">Iron-sulfur</keyword>
<evidence type="ECO:0000256" key="12">
    <source>
        <dbReference type="ARBA" id="ARBA00023284"/>
    </source>
</evidence>
<comment type="function">
    <text evidence="2">Catalytic subunit of the ferredoxin-thioredoxin reductase (FTR), which catalyzes the two-electron reduction of thioredoxins by the electrons provided by reduced ferredoxin.</text>
</comment>
<name>A0AAV6NT84_9ROSI</name>
<dbReference type="EC" id="1.8.7.2" evidence="4"/>
<dbReference type="FunFam" id="3.90.460.10:FF:000001">
    <property type="entry name" value="Ferredoxin-thioredoxin reductase, catalytic chain"/>
    <property type="match status" value="1"/>
</dbReference>
<dbReference type="GO" id="GO:0051539">
    <property type="term" value="F:4 iron, 4 sulfur cluster binding"/>
    <property type="evidence" value="ECO:0007669"/>
    <property type="project" value="UniProtKB-KW"/>
</dbReference>
<dbReference type="PROSITE" id="PS50105">
    <property type="entry name" value="SAM_DOMAIN"/>
    <property type="match status" value="1"/>
</dbReference>
<evidence type="ECO:0000256" key="13">
    <source>
        <dbReference type="ARBA" id="ARBA00026011"/>
    </source>
</evidence>
<evidence type="ECO:0000256" key="8">
    <source>
        <dbReference type="ARBA" id="ARBA00023002"/>
    </source>
</evidence>
<evidence type="ECO:0000256" key="3">
    <source>
        <dbReference type="ARBA" id="ARBA00007941"/>
    </source>
</evidence>
<dbReference type="PANTHER" id="PTHR35113">
    <property type="entry name" value="FERREDOXIN-THIOREDOXIN REDUCTASE CATALYTIC CHAIN, CHLOROPLASTIC"/>
    <property type="match status" value="1"/>
</dbReference>
<keyword evidence="6" id="KW-0004">4Fe-4S</keyword>
<dbReference type="PANTHER" id="PTHR35113:SF1">
    <property type="entry name" value="FERREDOXIN-THIOREDOXIN REDUCTASE CATALYTIC CHAIN, CHLOROPLASTIC"/>
    <property type="match status" value="1"/>
</dbReference>
<dbReference type="GO" id="GO:0016730">
    <property type="term" value="F:oxidoreductase activity, acting on iron-sulfur proteins as donors"/>
    <property type="evidence" value="ECO:0007669"/>
    <property type="project" value="InterPro"/>
</dbReference>
<dbReference type="Proteomes" id="UP000685013">
    <property type="component" value="Chromosome 4"/>
</dbReference>
<dbReference type="AlphaFoldDB" id="A0AAV6NT84"/>
<feature type="non-terminal residue" evidence="18">
    <location>
        <position position="1"/>
    </location>
</feature>
<dbReference type="EMBL" id="JAGKQH010000004">
    <property type="protein sequence ID" value="KAG6602457.1"/>
    <property type="molecule type" value="Genomic_DNA"/>
</dbReference>
<evidence type="ECO:0000256" key="7">
    <source>
        <dbReference type="ARBA" id="ARBA00022723"/>
    </source>
</evidence>
<evidence type="ECO:0000256" key="2">
    <source>
        <dbReference type="ARBA" id="ARBA00003945"/>
    </source>
</evidence>
<comment type="caution">
    <text evidence="18">The sequence shown here is derived from an EMBL/GenBank/DDBJ whole genome shotgun (WGS) entry which is preliminary data.</text>
</comment>
<dbReference type="GO" id="GO:0046872">
    <property type="term" value="F:metal ion binding"/>
    <property type="evidence" value="ECO:0007669"/>
    <property type="project" value="UniProtKB-KW"/>
</dbReference>
<accession>A0AAV6NT84</accession>
<dbReference type="CDD" id="cd09487">
    <property type="entry name" value="SAM_superfamily"/>
    <property type="match status" value="1"/>
</dbReference>
<keyword evidence="12" id="KW-0676">Redox-active center</keyword>
<keyword evidence="11" id="KW-1015">Disulfide bond</keyword>
<evidence type="ECO:0000256" key="5">
    <source>
        <dbReference type="ARBA" id="ARBA00018993"/>
    </source>
</evidence>
<evidence type="ECO:0000256" key="11">
    <source>
        <dbReference type="ARBA" id="ARBA00023157"/>
    </source>
</evidence>
<keyword evidence="9" id="KW-0408">Iron</keyword>
<keyword evidence="7" id="KW-0479">Metal-binding</keyword>
<evidence type="ECO:0000256" key="4">
    <source>
        <dbReference type="ARBA" id="ARBA00012358"/>
    </source>
</evidence>